<dbReference type="OrthoDB" id="1452530at2"/>
<dbReference type="STRING" id="1763534.GCA_001831475_00682"/>
<evidence type="ECO:0000256" key="1">
    <source>
        <dbReference type="SAM" id="Phobius"/>
    </source>
</evidence>
<dbReference type="AlphaFoldDB" id="A0A1B9E5H1"/>
<proteinExistence type="predicted"/>
<name>A0A1B9E5H1_9FLAO</name>
<keyword evidence="1" id="KW-0812">Transmembrane</keyword>
<dbReference type="EMBL" id="LVEP01000017">
    <property type="protein sequence ID" value="OCB77210.1"/>
    <property type="molecule type" value="Genomic_DNA"/>
</dbReference>
<accession>A0A1B9E5H1</accession>
<protein>
    <submittedName>
        <fullName evidence="2">Uncharacterized protein</fullName>
    </submittedName>
</protein>
<keyword evidence="1" id="KW-1133">Transmembrane helix</keyword>
<evidence type="ECO:0000313" key="2">
    <source>
        <dbReference type="EMBL" id="OCB77210.1"/>
    </source>
</evidence>
<dbReference type="RefSeq" id="WP_066332866.1">
    <property type="nucleotide sequence ID" value="NZ_CP017688.1"/>
</dbReference>
<organism evidence="2 3">
    <name type="scientific">Flavobacterium crassostreae</name>
    <dbReference type="NCBI Taxonomy" id="1763534"/>
    <lineage>
        <taxon>Bacteria</taxon>
        <taxon>Pseudomonadati</taxon>
        <taxon>Bacteroidota</taxon>
        <taxon>Flavobacteriia</taxon>
        <taxon>Flavobacteriales</taxon>
        <taxon>Flavobacteriaceae</taxon>
        <taxon>Flavobacterium</taxon>
    </lineage>
</organism>
<keyword evidence="1" id="KW-0472">Membrane</keyword>
<gene>
    <name evidence="2" type="ORF">LPBF_04205</name>
</gene>
<keyword evidence="3" id="KW-1185">Reference proteome</keyword>
<feature type="transmembrane region" description="Helical" evidence="1">
    <location>
        <begin position="42"/>
        <end position="62"/>
    </location>
</feature>
<evidence type="ECO:0000313" key="3">
    <source>
        <dbReference type="Proteomes" id="UP000093510"/>
    </source>
</evidence>
<sequence>MNTNLPQNQDNQEIDLMQISQKINKFFKSINKKIFNAIQFFIKNRIIVLSLLVLGLAVGFYLDKKAKTYFSEIIVTPNFESMDYLQSKIVLIKSKIEENDTVFLKEVVGIANPKVLKEISITPIVDVYNFIKGQPENFELIKVMAEDGNVKSVLEESMTSKNYNFQKIFLDTNKKISSHELVDPILKFLNSSDYYSKIKQETHKNIHFELNQSDSIIKQIDGILNNVTISRNSFKNNDKLMFYNENMQLNDIIKTKESLIRQQSVQKTYLIGTNKIIKENSVILNIEEPKYLNGLMKVFLPLFLISMFVISKQAQSFYRKLKLQNEV</sequence>
<dbReference type="Proteomes" id="UP000093510">
    <property type="component" value="Unassembled WGS sequence"/>
</dbReference>
<comment type="caution">
    <text evidence="2">The sequence shown here is derived from an EMBL/GenBank/DDBJ whole genome shotgun (WGS) entry which is preliminary data.</text>
</comment>
<reference evidence="2 3" key="1">
    <citation type="submission" date="2016-03" db="EMBL/GenBank/DDBJ databases">
        <authorList>
            <person name="Ploux O."/>
        </authorList>
    </citation>
    <scope>NUCLEOTIDE SEQUENCE [LARGE SCALE GENOMIC DNA]</scope>
    <source>
        <strain evidence="2 3">LPB0076</strain>
    </source>
</reference>